<dbReference type="InterPro" id="IPR036390">
    <property type="entry name" value="WH_DNA-bd_sf"/>
</dbReference>
<evidence type="ECO:0000259" key="1">
    <source>
        <dbReference type="Pfam" id="PF03551"/>
    </source>
</evidence>
<comment type="caution">
    <text evidence="2">The sequence shown here is derived from an EMBL/GenBank/DDBJ whole genome shotgun (WGS) entry which is preliminary data.</text>
</comment>
<dbReference type="InterPro" id="IPR036388">
    <property type="entry name" value="WH-like_DNA-bd_sf"/>
</dbReference>
<dbReference type="EMBL" id="BCMH01000001">
    <property type="protein sequence ID" value="GAX02608.1"/>
    <property type="molecule type" value="Genomic_DNA"/>
</dbReference>
<dbReference type="InterPro" id="IPR005149">
    <property type="entry name" value="Tscrpt_reg_PadR_N"/>
</dbReference>
<reference evidence="2 3" key="1">
    <citation type="submission" date="2015-11" db="EMBL/GenBank/DDBJ databases">
        <title>Draft genome sequences of new species of the genus Lactobacillus isolated from orchardgrass silage.</title>
        <authorList>
            <person name="Tohno M."/>
            <person name="Tanizawa Y."/>
            <person name="Arita M."/>
        </authorList>
    </citation>
    <scope>NUCLEOTIDE SEQUENCE [LARGE SCALE GENOMIC DNA]</scope>
    <source>
        <strain evidence="2 3">IWT140</strain>
    </source>
</reference>
<dbReference type="Proteomes" id="UP000198430">
    <property type="component" value="Unassembled WGS sequence"/>
</dbReference>
<organism evidence="2 3">
    <name type="scientific">Secundilactobacillus pentosiphilus</name>
    <dbReference type="NCBI Taxonomy" id="1714682"/>
    <lineage>
        <taxon>Bacteria</taxon>
        <taxon>Bacillati</taxon>
        <taxon>Bacillota</taxon>
        <taxon>Bacilli</taxon>
        <taxon>Lactobacillales</taxon>
        <taxon>Lactobacillaceae</taxon>
        <taxon>Secundilactobacillus</taxon>
    </lineage>
</organism>
<evidence type="ECO:0000313" key="3">
    <source>
        <dbReference type="Proteomes" id="UP000198430"/>
    </source>
</evidence>
<dbReference type="Pfam" id="PF03551">
    <property type="entry name" value="PadR"/>
    <property type="match status" value="1"/>
</dbReference>
<dbReference type="AlphaFoldDB" id="A0A1Z5ILT4"/>
<feature type="domain" description="Transcription regulator PadR N-terminal" evidence="1">
    <location>
        <begin position="6"/>
        <end position="77"/>
    </location>
</feature>
<name>A0A1Z5ILT4_9LACO</name>
<dbReference type="RefSeq" id="WP_089087594.1">
    <property type="nucleotide sequence ID" value="NZ_BCMH01000001.1"/>
</dbReference>
<accession>A0A1Z5ILT4</accession>
<keyword evidence="3" id="KW-1185">Reference proteome</keyword>
<dbReference type="PANTHER" id="PTHR43252:SF6">
    <property type="entry name" value="NEGATIVE TRANSCRIPTION REGULATOR PADR"/>
    <property type="match status" value="1"/>
</dbReference>
<dbReference type="PANTHER" id="PTHR43252">
    <property type="entry name" value="TRANSCRIPTIONAL REGULATOR YQJI"/>
    <property type="match status" value="1"/>
</dbReference>
<evidence type="ECO:0000313" key="2">
    <source>
        <dbReference type="EMBL" id="GAX02608.1"/>
    </source>
</evidence>
<dbReference type="Gene3D" id="1.10.10.10">
    <property type="entry name" value="Winged helix-like DNA-binding domain superfamily/Winged helix DNA-binding domain"/>
    <property type="match status" value="1"/>
</dbReference>
<protein>
    <submittedName>
        <fullName evidence="2">Transcriptional regulator</fullName>
    </submittedName>
</protein>
<proteinExistence type="predicted"/>
<sequence>MYELLLLGMLMSRDMSGYKLRDVLGSALVPQRKISNGVIYPLLSKLEANGDIVFIEDAKDPRNKKLAHITAAGKDHFYQLMKQPVADGARSESVYRFKFRGLFAVELSQRKRILQDYANKVQEDLNIYRGVHEHLLSLLADHSLNIEALKAGIRSIDLSVAISQTKLDWVTQYLFEILNEERHHNNEAKN</sequence>
<gene>
    <name evidence="2" type="ORF">IWT140_00205</name>
</gene>
<dbReference type="SUPFAM" id="SSF46785">
    <property type="entry name" value="Winged helix' DNA-binding domain"/>
    <property type="match status" value="1"/>
</dbReference>